<keyword evidence="3" id="KW-1185">Reference proteome</keyword>
<gene>
    <name evidence="2" type="ORF">APUU_61206S</name>
</gene>
<protein>
    <recommendedName>
        <fullName evidence="4">BTB domain-containing protein</fullName>
    </recommendedName>
</protein>
<accession>A0A7R7XWA8</accession>
<dbReference type="RefSeq" id="XP_041560344.1">
    <property type="nucleotide sequence ID" value="XM_041694521.1"/>
</dbReference>
<dbReference type="Proteomes" id="UP000654913">
    <property type="component" value="Chromosome 6"/>
</dbReference>
<evidence type="ECO:0000313" key="2">
    <source>
        <dbReference type="EMBL" id="BCS28158.1"/>
    </source>
</evidence>
<dbReference type="AlphaFoldDB" id="A0A7R7XWA8"/>
<sequence length="312" mass="35264">MSHKVKASEFVTSMLPLYRAPDIVIQIQGTQYLEPKALLCRFSRYIATAFGEQTEPSDAENSEPPKVEKPNSSKGARFKFFKGEKHGSSKEVNRESPKEQNSEKEAREYSSPLVDEPPPYYSTTEPVVLNSLTTWGFEMVLQWLYTGCFTIHGGDRHWVSSLIEVARCSDLLQIAELDALIIEKAKPLFSGSMASPAPLVGQHIYEAARLPKRHAMRCLIANALVSNIIRDTPFELSKEIRETPEFEEEFLEQLKVTLATANCKREPGNCYAYENNIVDPISGYQISFNPLEILQDAEKGYFVGYARHQMSK</sequence>
<dbReference type="SUPFAM" id="SSF54695">
    <property type="entry name" value="POZ domain"/>
    <property type="match status" value="1"/>
</dbReference>
<dbReference type="EMBL" id="AP024448">
    <property type="protein sequence ID" value="BCS28158.1"/>
    <property type="molecule type" value="Genomic_DNA"/>
</dbReference>
<feature type="compositionally biased region" description="Basic and acidic residues" evidence="1">
    <location>
        <begin position="81"/>
        <end position="108"/>
    </location>
</feature>
<dbReference type="KEGG" id="apuu:APUU_61206S"/>
<evidence type="ECO:0000256" key="1">
    <source>
        <dbReference type="SAM" id="MobiDB-lite"/>
    </source>
</evidence>
<proteinExistence type="predicted"/>
<organism evidence="2 3">
    <name type="scientific">Aspergillus puulaauensis</name>
    <dbReference type="NCBI Taxonomy" id="1220207"/>
    <lineage>
        <taxon>Eukaryota</taxon>
        <taxon>Fungi</taxon>
        <taxon>Dikarya</taxon>
        <taxon>Ascomycota</taxon>
        <taxon>Pezizomycotina</taxon>
        <taxon>Eurotiomycetes</taxon>
        <taxon>Eurotiomycetidae</taxon>
        <taxon>Eurotiales</taxon>
        <taxon>Aspergillaceae</taxon>
        <taxon>Aspergillus</taxon>
    </lineage>
</organism>
<reference evidence="2" key="1">
    <citation type="submission" date="2021-01" db="EMBL/GenBank/DDBJ databases">
        <authorList>
            <consortium name="Aspergillus puulaauensis MK2 genome sequencing consortium"/>
            <person name="Kazuki M."/>
            <person name="Futagami T."/>
        </authorList>
    </citation>
    <scope>NUCLEOTIDE SEQUENCE</scope>
    <source>
        <strain evidence="2">MK2</strain>
    </source>
</reference>
<dbReference type="InterPro" id="IPR011333">
    <property type="entry name" value="SKP1/BTB/POZ_sf"/>
</dbReference>
<dbReference type="Gene3D" id="3.30.710.10">
    <property type="entry name" value="Potassium Channel Kv1.1, Chain A"/>
    <property type="match status" value="1"/>
</dbReference>
<reference evidence="2" key="2">
    <citation type="submission" date="2021-02" db="EMBL/GenBank/DDBJ databases">
        <title>Aspergillus puulaauensis MK2 genome sequence.</title>
        <authorList>
            <person name="Futagami T."/>
            <person name="Mori K."/>
            <person name="Kadooka C."/>
            <person name="Tanaka T."/>
        </authorList>
    </citation>
    <scope>NUCLEOTIDE SEQUENCE</scope>
    <source>
        <strain evidence="2">MK2</strain>
    </source>
</reference>
<evidence type="ECO:0008006" key="4">
    <source>
        <dbReference type="Google" id="ProtNLM"/>
    </source>
</evidence>
<dbReference type="GeneID" id="64978155"/>
<name>A0A7R7XWA8_9EURO</name>
<evidence type="ECO:0000313" key="3">
    <source>
        <dbReference type="Proteomes" id="UP000654913"/>
    </source>
</evidence>
<feature type="region of interest" description="Disordered" evidence="1">
    <location>
        <begin position="53"/>
        <end position="116"/>
    </location>
</feature>
<dbReference type="OrthoDB" id="194443at2759"/>